<dbReference type="PANTHER" id="PTHR46599">
    <property type="entry name" value="PIGGYBAC TRANSPOSABLE ELEMENT-DERIVED PROTEIN 4"/>
    <property type="match status" value="1"/>
</dbReference>
<evidence type="ECO:0000313" key="4">
    <source>
        <dbReference type="Proteomes" id="UP000821866"/>
    </source>
</evidence>
<reference evidence="3" key="1">
    <citation type="journal article" date="2020" name="Cell">
        <title>Large-Scale Comparative Analyses of Tick Genomes Elucidate Their Genetic Diversity and Vector Capacities.</title>
        <authorList>
            <consortium name="Tick Genome and Microbiome Consortium (TIGMIC)"/>
            <person name="Jia N."/>
            <person name="Wang J."/>
            <person name="Shi W."/>
            <person name="Du L."/>
            <person name="Sun Y."/>
            <person name="Zhan W."/>
            <person name="Jiang J.F."/>
            <person name="Wang Q."/>
            <person name="Zhang B."/>
            <person name="Ji P."/>
            <person name="Bell-Sakyi L."/>
            <person name="Cui X.M."/>
            <person name="Yuan T.T."/>
            <person name="Jiang B.G."/>
            <person name="Yang W.F."/>
            <person name="Lam T.T."/>
            <person name="Chang Q.C."/>
            <person name="Ding S.J."/>
            <person name="Wang X.J."/>
            <person name="Zhu J.G."/>
            <person name="Ruan X.D."/>
            <person name="Zhao L."/>
            <person name="Wei J.T."/>
            <person name="Ye R.Z."/>
            <person name="Que T.C."/>
            <person name="Du C.H."/>
            <person name="Zhou Y.H."/>
            <person name="Cheng J.X."/>
            <person name="Dai P.F."/>
            <person name="Guo W.B."/>
            <person name="Han X.H."/>
            <person name="Huang E.J."/>
            <person name="Li L.F."/>
            <person name="Wei W."/>
            <person name="Gao Y.C."/>
            <person name="Liu J.Z."/>
            <person name="Shao H.Z."/>
            <person name="Wang X."/>
            <person name="Wang C.C."/>
            <person name="Yang T.C."/>
            <person name="Huo Q.B."/>
            <person name="Li W."/>
            <person name="Chen H.Y."/>
            <person name="Chen S.E."/>
            <person name="Zhou L.G."/>
            <person name="Ni X.B."/>
            <person name="Tian J.H."/>
            <person name="Sheng Y."/>
            <person name="Liu T."/>
            <person name="Pan Y.S."/>
            <person name="Xia L.Y."/>
            <person name="Li J."/>
            <person name="Zhao F."/>
            <person name="Cao W.C."/>
        </authorList>
    </citation>
    <scope>NUCLEOTIDE SEQUENCE</scope>
    <source>
        <strain evidence="3">Rmic-2018</strain>
    </source>
</reference>
<sequence>MGEGDRRRVEGDRRRLKSGRRQPSTRGSEIGDVLQYIDAKCREHFRAGPKICIDESTVGFKDSVSFRSYYPQKSTKSGMHIYALADYQTGYISAFEPCYGSTTTDSLSCPELPFTCQIVLQLLQKVQQDTPGSGYYLRTDRFYTSPMLAEEIIRQKILLTGPVMPNRKQMSQQVKKKLNKSEVAVYRKGDSYMVLPWRDKRQVAMLTSADNVSMKEVTKTQQEESDDE</sequence>
<dbReference type="Pfam" id="PF13843">
    <property type="entry name" value="DDE_Tnp_1_7"/>
    <property type="match status" value="1"/>
</dbReference>
<organism evidence="3 4">
    <name type="scientific">Rhipicephalus microplus</name>
    <name type="common">Cattle tick</name>
    <name type="synonym">Boophilus microplus</name>
    <dbReference type="NCBI Taxonomy" id="6941"/>
    <lineage>
        <taxon>Eukaryota</taxon>
        <taxon>Metazoa</taxon>
        <taxon>Ecdysozoa</taxon>
        <taxon>Arthropoda</taxon>
        <taxon>Chelicerata</taxon>
        <taxon>Arachnida</taxon>
        <taxon>Acari</taxon>
        <taxon>Parasitiformes</taxon>
        <taxon>Ixodida</taxon>
        <taxon>Ixodoidea</taxon>
        <taxon>Ixodidae</taxon>
        <taxon>Rhipicephalinae</taxon>
        <taxon>Rhipicephalus</taxon>
        <taxon>Boophilus</taxon>
    </lineage>
</organism>
<feature type="region of interest" description="Disordered" evidence="1">
    <location>
        <begin position="1"/>
        <end position="27"/>
    </location>
</feature>
<dbReference type="EMBL" id="JABSTU010000004">
    <property type="protein sequence ID" value="KAH8033722.1"/>
    <property type="molecule type" value="Genomic_DNA"/>
</dbReference>
<gene>
    <name evidence="3" type="ORF">HPB51_015711</name>
</gene>
<name>A0A9J6EHD4_RHIMP</name>
<dbReference type="AlphaFoldDB" id="A0A9J6EHD4"/>
<feature type="compositionally biased region" description="Basic and acidic residues" evidence="1">
    <location>
        <begin position="1"/>
        <end position="13"/>
    </location>
</feature>
<keyword evidence="4" id="KW-1185">Reference proteome</keyword>
<reference evidence="3" key="2">
    <citation type="submission" date="2021-09" db="EMBL/GenBank/DDBJ databases">
        <authorList>
            <person name="Jia N."/>
            <person name="Wang J."/>
            <person name="Shi W."/>
            <person name="Du L."/>
            <person name="Sun Y."/>
            <person name="Zhan W."/>
            <person name="Jiang J."/>
            <person name="Wang Q."/>
            <person name="Zhang B."/>
            <person name="Ji P."/>
            <person name="Sakyi L.B."/>
            <person name="Cui X."/>
            <person name="Yuan T."/>
            <person name="Jiang B."/>
            <person name="Yang W."/>
            <person name="Lam T.T.-Y."/>
            <person name="Chang Q."/>
            <person name="Ding S."/>
            <person name="Wang X."/>
            <person name="Zhu J."/>
            <person name="Ruan X."/>
            <person name="Zhao L."/>
            <person name="Wei J."/>
            <person name="Que T."/>
            <person name="Du C."/>
            <person name="Cheng J."/>
            <person name="Dai P."/>
            <person name="Han X."/>
            <person name="Huang E."/>
            <person name="Gao Y."/>
            <person name="Liu J."/>
            <person name="Shao H."/>
            <person name="Ye R."/>
            <person name="Li L."/>
            <person name="Wei W."/>
            <person name="Wang X."/>
            <person name="Wang C."/>
            <person name="Huo Q."/>
            <person name="Li W."/>
            <person name="Guo W."/>
            <person name="Chen H."/>
            <person name="Chen S."/>
            <person name="Zhou L."/>
            <person name="Zhou L."/>
            <person name="Ni X."/>
            <person name="Tian J."/>
            <person name="Zhou Y."/>
            <person name="Sheng Y."/>
            <person name="Liu T."/>
            <person name="Pan Y."/>
            <person name="Xia L."/>
            <person name="Li J."/>
            <person name="Zhao F."/>
            <person name="Cao W."/>
        </authorList>
    </citation>
    <scope>NUCLEOTIDE SEQUENCE</scope>
    <source>
        <strain evidence="3">Rmic-2018</strain>
        <tissue evidence="3">Larvae</tissue>
    </source>
</reference>
<feature type="domain" description="PiggyBac transposable element-derived protein" evidence="2">
    <location>
        <begin position="25"/>
        <end position="221"/>
    </location>
</feature>
<protein>
    <recommendedName>
        <fullName evidence="2">PiggyBac transposable element-derived protein domain-containing protein</fullName>
    </recommendedName>
</protein>
<proteinExistence type="predicted"/>
<dbReference type="Proteomes" id="UP000821866">
    <property type="component" value="Chromosome 2"/>
</dbReference>
<comment type="caution">
    <text evidence="3">The sequence shown here is derived from an EMBL/GenBank/DDBJ whole genome shotgun (WGS) entry which is preliminary data.</text>
</comment>
<dbReference type="InterPro" id="IPR029526">
    <property type="entry name" value="PGBD"/>
</dbReference>
<dbReference type="VEuPathDB" id="VectorBase:LOC119162087"/>
<evidence type="ECO:0000259" key="2">
    <source>
        <dbReference type="Pfam" id="PF13843"/>
    </source>
</evidence>
<dbReference type="PANTHER" id="PTHR46599:SF3">
    <property type="entry name" value="PIGGYBAC TRANSPOSABLE ELEMENT-DERIVED PROTEIN 4"/>
    <property type="match status" value="1"/>
</dbReference>
<accession>A0A9J6EHD4</accession>
<evidence type="ECO:0000256" key="1">
    <source>
        <dbReference type="SAM" id="MobiDB-lite"/>
    </source>
</evidence>
<evidence type="ECO:0000313" key="3">
    <source>
        <dbReference type="EMBL" id="KAH8033722.1"/>
    </source>
</evidence>